<evidence type="ECO:0000313" key="17">
    <source>
        <dbReference type="EMBL" id="QDZ19388.1"/>
    </source>
</evidence>
<keyword evidence="4" id="KW-0444">Lipid biosynthesis</keyword>
<feature type="transmembrane region" description="Helical" evidence="16">
    <location>
        <begin position="44"/>
        <end position="65"/>
    </location>
</feature>
<evidence type="ECO:0000256" key="5">
    <source>
        <dbReference type="ARBA" id="ARBA00022603"/>
    </source>
</evidence>
<dbReference type="GO" id="GO:0006656">
    <property type="term" value="P:phosphatidylcholine biosynthetic process"/>
    <property type="evidence" value="ECO:0007669"/>
    <property type="project" value="UniProtKB-UniPathway"/>
</dbReference>
<name>A0A5B8MFF4_9CHLO</name>
<evidence type="ECO:0000256" key="4">
    <source>
        <dbReference type="ARBA" id="ARBA00022516"/>
    </source>
</evidence>
<proteinExistence type="predicted"/>
<dbReference type="UniPathway" id="UPA00753"/>
<dbReference type="Proteomes" id="UP000316726">
    <property type="component" value="Chromosome 2"/>
</dbReference>
<evidence type="ECO:0000256" key="6">
    <source>
        <dbReference type="ARBA" id="ARBA00022679"/>
    </source>
</evidence>
<dbReference type="Gene3D" id="1.20.120.1630">
    <property type="match status" value="1"/>
</dbReference>
<dbReference type="AlphaFoldDB" id="A0A5B8MFF4"/>
<accession>A0A5B8MFF4</accession>
<evidence type="ECO:0000256" key="3">
    <source>
        <dbReference type="ARBA" id="ARBA00005189"/>
    </source>
</evidence>
<dbReference type="EC" id="2.1.1.71" evidence="15"/>
<keyword evidence="5 17" id="KW-0489">Methyltransferase</keyword>
<dbReference type="PANTHER" id="PTHR15458:SF5">
    <property type="entry name" value="PHOSPHATIDYLETHANOLAMINE N-METHYLTRANSFERASE"/>
    <property type="match status" value="1"/>
</dbReference>
<evidence type="ECO:0000256" key="16">
    <source>
        <dbReference type="SAM" id="Phobius"/>
    </source>
</evidence>
<comment type="pathway">
    <text evidence="3">Lipid metabolism.</text>
</comment>
<dbReference type="InterPro" id="IPR024960">
    <property type="entry name" value="PEMT/MFAP"/>
</dbReference>
<evidence type="ECO:0000256" key="12">
    <source>
        <dbReference type="ARBA" id="ARBA00023136"/>
    </source>
</evidence>
<evidence type="ECO:0000256" key="14">
    <source>
        <dbReference type="ARBA" id="ARBA00023264"/>
    </source>
</evidence>
<evidence type="ECO:0000256" key="11">
    <source>
        <dbReference type="ARBA" id="ARBA00023098"/>
    </source>
</evidence>
<dbReference type="GO" id="GO:0000773">
    <property type="term" value="F:phosphatidyl-N-methylethanolamine N-methyltransferase activity"/>
    <property type="evidence" value="ECO:0007669"/>
    <property type="project" value="UniProtKB-EC"/>
</dbReference>
<evidence type="ECO:0000313" key="18">
    <source>
        <dbReference type="Proteomes" id="UP000316726"/>
    </source>
</evidence>
<comment type="subcellular location">
    <subcellularLocation>
        <location evidence="1">Endoplasmic reticulum membrane</location>
        <topology evidence="1">Multi-pass membrane protein</topology>
    </subcellularLocation>
</comment>
<evidence type="ECO:0000256" key="2">
    <source>
        <dbReference type="ARBA" id="ARBA00004969"/>
    </source>
</evidence>
<dbReference type="Pfam" id="PF04191">
    <property type="entry name" value="PEMT"/>
    <property type="match status" value="1"/>
</dbReference>
<evidence type="ECO:0000256" key="13">
    <source>
        <dbReference type="ARBA" id="ARBA00023209"/>
    </source>
</evidence>
<dbReference type="GO" id="GO:0032259">
    <property type="term" value="P:methylation"/>
    <property type="evidence" value="ECO:0007669"/>
    <property type="project" value="UniProtKB-KW"/>
</dbReference>
<keyword evidence="10 16" id="KW-1133">Transmembrane helix</keyword>
<keyword evidence="9" id="KW-0256">Endoplasmic reticulum</keyword>
<comment type="pathway">
    <text evidence="2">Phospholipid metabolism; phosphatidylcholine biosynthesis.</text>
</comment>
<gene>
    <name evidence="17" type="ORF">A3770_02p19060</name>
</gene>
<evidence type="ECO:0000256" key="8">
    <source>
        <dbReference type="ARBA" id="ARBA00022692"/>
    </source>
</evidence>
<keyword evidence="13" id="KW-0594">Phospholipid biosynthesis</keyword>
<reference evidence="17 18" key="1">
    <citation type="submission" date="2018-07" db="EMBL/GenBank/DDBJ databases">
        <title>The complete nuclear genome of the prasinophyte Chloropicon primus (CCMP1205).</title>
        <authorList>
            <person name="Pombert J.-F."/>
            <person name="Otis C."/>
            <person name="Turmel M."/>
            <person name="Lemieux C."/>
        </authorList>
    </citation>
    <scope>NUCLEOTIDE SEQUENCE [LARGE SCALE GENOMIC DNA]</scope>
    <source>
        <strain evidence="17 18">CCMP1205</strain>
    </source>
</reference>
<feature type="transmembrane region" description="Helical" evidence="16">
    <location>
        <begin position="6"/>
        <end position="23"/>
    </location>
</feature>
<keyword evidence="8 16" id="KW-0812">Transmembrane</keyword>
<dbReference type="PANTHER" id="PTHR15458">
    <property type="entry name" value="PHOSPHATIDYLETHANOLAMINE N-METHYLTRANSFERASE"/>
    <property type="match status" value="1"/>
</dbReference>
<keyword evidence="6 17" id="KW-0808">Transferase</keyword>
<evidence type="ECO:0000256" key="15">
    <source>
        <dbReference type="ARBA" id="ARBA00034137"/>
    </source>
</evidence>
<evidence type="ECO:0000256" key="9">
    <source>
        <dbReference type="ARBA" id="ARBA00022824"/>
    </source>
</evidence>
<keyword evidence="12 16" id="KW-0472">Membrane</keyword>
<dbReference type="GO" id="GO:0005789">
    <property type="term" value="C:endoplasmic reticulum membrane"/>
    <property type="evidence" value="ECO:0007669"/>
    <property type="project" value="UniProtKB-SubCell"/>
</dbReference>
<dbReference type="OrthoDB" id="8300106at2759"/>
<keyword evidence="18" id="KW-1185">Reference proteome</keyword>
<dbReference type="EMBL" id="CP031035">
    <property type="protein sequence ID" value="QDZ19388.1"/>
    <property type="molecule type" value="Genomic_DNA"/>
</dbReference>
<keyword evidence="7" id="KW-0949">S-adenosyl-L-methionine</keyword>
<organism evidence="17 18">
    <name type="scientific">Chloropicon primus</name>
    <dbReference type="NCBI Taxonomy" id="1764295"/>
    <lineage>
        <taxon>Eukaryota</taxon>
        <taxon>Viridiplantae</taxon>
        <taxon>Chlorophyta</taxon>
        <taxon>Chloropicophyceae</taxon>
        <taxon>Chloropicales</taxon>
        <taxon>Chloropicaceae</taxon>
        <taxon>Chloropicon</taxon>
    </lineage>
</organism>
<evidence type="ECO:0000256" key="1">
    <source>
        <dbReference type="ARBA" id="ARBA00004477"/>
    </source>
</evidence>
<feature type="transmembrane region" description="Helical" evidence="16">
    <location>
        <begin position="85"/>
        <end position="106"/>
    </location>
</feature>
<evidence type="ECO:0000256" key="7">
    <source>
        <dbReference type="ARBA" id="ARBA00022691"/>
    </source>
</evidence>
<keyword evidence="11" id="KW-0443">Lipid metabolism</keyword>
<evidence type="ECO:0000256" key="10">
    <source>
        <dbReference type="ARBA" id="ARBA00022989"/>
    </source>
</evidence>
<dbReference type="InterPro" id="IPR007318">
    <property type="entry name" value="Phopholipid_MeTrfase"/>
</dbReference>
<sequence length="182" mass="20191">MIELAKAVLYLAIPMPHAFYALLWNKPQVWKKVAKKTKVPPVDLLAIVALCMKVVQFFSFVFYIMTLLGTNAFTETLRLAHPMTLLFGGVLFAVGQALNIGVYKTLGKDGVYYGIKYGKKVPWVTGFPFSICPHPQYIGSSLSVWGALWPIIRVFPGNLVDLAAVGLYWSAMYATSSVIESH</sequence>
<protein>
    <recommendedName>
        <fullName evidence="15">phosphatidyl-N-methylethanolamine N-methyltransferase</fullName>
        <ecNumber evidence="15">2.1.1.71</ecNumber>
    </recommendedName>
</protein>
<keyword evidence="14" id="KW-1208">Phospholipid metabolism</keyword>